<accession>A0A495JSQ8</accession>
<dbReference type="GO" id="GO:0003677">
    <property type="term" value="F:DNA binding"/>
    <property type="evidence" value="ECO:0007669"/>
    <property type="project" value="UniProtKB-KW"/>
</dbReference>
<comment type="similarity">
    <text evidence="1">Belongs to the sigma-70 factor family. ECF subfamily.</text>
</comment>
<dbReference type="InterPro" id="IPR007627">
    <property type="entry name" value="RNA_pol_sigma70_r2"/>
</dbReference>
<dbReference type="AlphaFoldDB" id="A0A495JSQ8"/>
<keyword evidence="10" id="KW-1185">Reference proteome</keyword>
<feature type="compositionally biased region" description="Basic and acidic residues" evidence="6">
    <location>
        <begin position="1"/>
        <end position="10"/>
    </location>
</feature>
<evidence type="ECO:0000256" key="3">
    <source>
        <dbReference type="ARBA" id="ARBA00023082"/>
    </source>
</evidence>
<evidence type="ECO:0000259" key="7">
    <source>
        <dbReference type="Pfam" id="PF04542"/>
    </source>
</evidence>
<proteinExistence type="inferred from homology"/>
<reference evidence="9 10" key="1">
    <citation type="submission" date="2018-10" db="EMBL/GenBank/DDBJ databases">
        <title>Sequencing the genomes of 1000 actinobacteria strains.</title>
        <authorList>
            <person name="Klenk H.-P."/>
        </authorList>
    </citation>
    <scope>NUCLEOTIDE SEQUENCE [LARGE SCALE GENOMIC DNA]</scope>
    <source>
        <strain evidence="9 10">DSM 45175</strain>
    </source>
</reference>
<gene>
    <name evidence="9" type="ORF">BDK92_6448</name>
</gene>
<dbReference type="Gene3D" id="1.10.1740.10">
    <property type="match status" value="1"/>
</dbReference>
<dbReference type="NCBIfam" id="TIGR02937">
    <property type="entry name" value="sigma70-ECF"/>
    <property type="match status" value="1"/>
</dbReference>
<dbReference type="PANTHER" id="PTHR43133:SF50">
    <property type="entry name" value="ECF RNA POLYMERASE SIGMA FACTOR SIGM"/>
    <property type="match status" value="1"/>
</dbReference>
<dbReference type="OrthoDB" id="3294528at2"/>
<feature type="domain" description="RNA polymerase sigma-70 region 2" evidence="7">
    <location>
        <begin position="43"/>
        <end position="104"/>
    </location>
</feature>
<dbReference type="GO" id="GO:0016987">
    <property type="term" value="F:sigma factor activity"/>
    <property type="evidence" value="ECO:0007669"/>
    <property type="project" value="UniProtKB-KW"/>
</dbReference>
<dbReference type="GO" id="GO:0006352">
    <property type="term" value="P:DNA-templated transcription initiation"/>
    <property type="evidence" value="ECO:0007669"/>
    <property type="project" value="InterPro"/>
</dbReference>
<sequence length="187" mass="21128">MAPSGSDRRKTPTRTQRKGAGVRPTDVLVQTPAHAEATFDAVYAAHYVVLVRLAYVTTGSRQVAEDVVQEVFIEWLRRIDDVREPVPYLRRAVVSRCTSWLRRRIVERRHSTVDQGPPPLPPPDGTTTAVRAALTRLSHRQRSVVFLRYYLDLPVDEIAATLDCRPGTVKSLLHRSLSALQEHLDDE</sequence>
<dbReference type="Gene3D" id="1.10.10.10">
    <property type="entry name" value="Winged helix-like DNA-binding domain superfamily/Winged helix DNA-binding domain"/>
    <property type="match status" value="1"/>
</dbReference>
<dbReference type="InterPro" id="IPR014284">
    <property type="entry name" value="RNA_pol_sigma-70_dom"/>
</dbReference>
<evidence type="ECO:0000256" key="5">
    <source>
        <dbReference type="ARBA" id="ARBA00023163"/>
    </source>
</evidence>
<dbReference type="InterPro" id="IPR013325">
    <property type="entry name" value="RNA_pol_sigma_r2"/>
</dbReference>
<evidence type="ECO:0000256" key="4">
    <source>
        <dbReference type="ARBA" id="ARBA00023125"/>
    </source>
</evidence>
<dbReference type="InterPro" id="IPR036388">
    <property type="entry name" value="WH-like_DNA-bd_sf"/>
</dbReference>
<keyword evidence="3" id="KW-0731">Sigma factor</keyword>
<dbReference type="Pfam" id="PF08281">
    <property type="entry name" value="Sigma70_r4_2"/>
    <property type="match status" value="1"/>
</dbReference>
<feature type="domain" description="RNA polymerase sigma factor 70 region 4 type 2" evidence="8">
    <location>
        <begin position="129"/>
        <end position="180"/>
    </location>
</feature>
<dbReference type="InterPro" id="IPR013249">
    <property type="entry name" value="RNA_pol_sigma70_r4_t2"/>
</dbReference>
<dbReference type="EMBL" id="RBKT01000001">
    <property type="protein sequence ID" value="RKR92016.1"/>
    <property type="molecule type" value="Genomic_DNA"/>
</dbReference>
<dbReference type="SUPFAM" id="SSF88946">
    <property type="entry name" value="Sigma2 domain of RNA polymerase sigma factors"/>
    <property type="match status" value="1"/>
</dbReference>
<comment type="caution">
    <text evidence="9">The sequence shown here is derived from an EMBL/GenBank/DDBJ whole genome shotgun (WGS) entry which is preliminary data.</text>
</comment>
<keyword evidence="2" id="KW-0805">Transcription regulation</keyword>
<evidence type="ECO:0000259" key="8">
    <source>
        <dbReference type="Pfam" id="PF08281"/>
    </source>
</evidence>
<organism evidence="9 10">
    <name type="scientific">Micromonospora pisi</name>
    <dbReference type="NCBI Taxonomy" id="589240"/>
    <lineage>
        <taxon>Bacteria</taxon>
        <taxon>Bacillati</taxon>
        <taxon>Actinomycetota</taxon>
        <taxon>Actinomycetes</taxon>
        <taxon>Micromonosporales</taxon>
        <taxon>Micromonosporaceae</taxon>
        <taxon>Micromonospora</taxon>
    </lineage>
</organism>
<evidence type="ECO:0000313" key="10">
    <source>
        <dbReference type="Proteomes" id="UP000277671"/>
    </source>
</evidence>
<keyword evidence="4" id="KW-0238">DNA-binding</keyword>
<dbReference type="Pfam" id="PF04542">
    <property type="entry name" value="Sigma70_r2"/>
    <property type="match status" value="1"/>
</dbReference>
<dbReference type="SUPFAM" id="SSF88659">
    <property type="entry name" value="Sigma3 and sigma4 domains of RNA polymerase sigma factors"/>
    <property type="match status" value="1"/>
</dbReference>
<dbReference type="InterPro" id="IPR013324">
    <property type="entry name" value="RNA_pol_sigma_r3/r4-like"/>
</dbReference>
<evidence type="ECO:0000256" key="1">
    <source>
        <dbReference type="ARBA" id="ARBA00010641"/>
    </source>
</evidence>
<evidence type="ECO:0000256" key="6">
    <source>
        <dbReference type="SAM" id="MobiDB-lite"/>
    </source>
</evidence>
<dbReference type="CDD" id="cd06171">
    <property type="entry name" value="Sigma70_r4"/>
    <property type="match status" value="1"/>
</dbReference>
<name>A0A495JSQ8_9ACTN</name>
<dbReference type="InterPro" id="IPR039425">
    <property type="entry name" value="RNA_pol_sigma-70-like"/>
</dbReference>
<protein>
    <submittedName>
        <fullName evidence="9">RNA polymerase sigma factor (Sigma-70 family)</fullName>
    </submittedName>
</protein>
<dbReference type="PANTHER" id="PTHR43133">
    <property type="entry name" value="RNA POLYMERASE ECF-TYPE SIGMA FACTO"/>
    <property type="match status" value="1"/>
</dbReference>
<dbReference type="Proteomes" id="UP000277671">
    <property type="component" value="Unassembled WGS sequence"/>
</dbReference>
<keyword evidence="5" id="KW-0804">Transcription</keyword>
<feature type="region of interest" description="Disordered" evidence="6">
    <location>
        <begin position="1"/>
        <end position="24"/>
    </location>
</feature>
<evidence type="ECO:0000256" key="2">
    <source>
        <dbReference type="ARBA" id="ARBA00023015"/>
    </source>
</evidence>
<evidence type="ECO:0000313" key="9">
    <source>
        <dbReference type="EMBL" id="RKR92016.1"/>
    </source>
</evidence>